<dbReference type="Proteomes" id="UP001600888">
    <property type="component" value="Unassembled WGS sequence"/>
</dbReference>
<sequence length="71" mass="8366">MPDICPLLSHTLALHLFDNLSIGLVFHRWCFLPKHHQAKVPHSSDPFLRISFDPRTTQQQRRHTIRLLTTK</sequence>
<comment type="caution">
    <text evidence="1">The sequence shown here is derived from an EMBL/GenBank/DDBJ whole genome shotgun (WGS) entry which is preliminary data.</text>
</comment>
<evidence type="ECO:0000313" key="2">
    <source>
        <dbReference type="Proteomes" id="UP001600888"/>
    </source>
</evidence>
<organism evidence="1 2">
    <name type="scientific">Diaporthe vaccinii</name>
    <dbReference type="NCBI Taxonomy" id="105482"/>
    <lineage>
        <taxon>Eukaryota</taxon>
        <taxon>Fungi</taxon>
        <taxon>Dikarya</taxon>
        <taxon>Ascomycota</taxon>
        <taxon>Pezizomycotina</taxon>
        <taxon>Sordariomycetes</taxon>
        <taxon>Sordariomycetidae</taxon>
        <taxon>Diaporthales</taxon>
        <taxon>Diaporthaceae</taxon>
        <taxon>Diaporthe</taxon>
        <taxon>Diaporthe eres species complex</taxon>
    </lineage>
</organism>
<reference evidence="1 2" key="1">
    <citation type="submission" date="2024-03" db="EMBL/GenBank/DDBJ databases">
        <title>A high-quality draft genome sequence of Diaporthe vaccinii, a causative agent of upright dieback and viscid rot disease in cranberry plants.</title>
        <authorList>
            <person name="Sarrasin M."/>
            <person name="Lang B.F."/>
            <person name="Burger G."/>
        </authorList>
    </citation>
    <scope>NUCLEOTIDE SEQUENCE [LARGE SCALE GENOMIC DNA]</scope>
    <source>
        <strain evidence="1 2">IS7</strain>
    </source>
</reference>
<name>A0ABR4EZ94_9PEZI</name>
<proteinExistence type="predicted"/>
<accession>A0ABR4EZ94</accession>
<evidence type="ECO:0000313" key="1">
    <source>
        <dbReference type="EMBL" id="KAL2287776.1"/>
    </source>
</evidence>
<keyword evidence="2" id="KW-1185">Reference proteome</keyword>
<gene>
    <name evidence="1" type="ORF">FJTKL_04610</name>
</gene>
<protein>
    <submittedName>
        <fullName evidence="1">Uncharacterized protein</fullName>
    </submittedName>
</protein>
<dbReference type="EMBL" id="JBAWTH010000018">
    <property type="protein sequence ID" value="KAL2287776.1"/>
    <property type="molecule type" value="Genomic_DNA"/>
</dbReference>